<gene>
    <name evidence="12" type="ORF">JD844_017293</name>
</gene>
<dbReference type="PROSITE" id="PS51644">
    <property type="entry name" value="HTH_OST"/>
    <property type="match status" value="3"/>
</dbReference>
<feature type="domain" description="HTH OST-type" evidence="11">
    <location>
        <begin position="135"/>
        <end position="211"/>
    </location>
</feature>
<comment type="similarity">
    <text evidence="2">Belongs to the TDRD5 family.</text>
</comment>
<keyword evidence="13" id="KW-1185">Reference proteome</keyword>
<keyword evidence="7" id="KW-0221">Differentiation</keyword>
<dbReference type="Gene3D" id="2.40.50.90">
    <property type="match status" value="1"/>
</dbReference>
<dbReference type="Proteomes" id="UP000826234">
    <property type="component" value="Unassembled WGS sequence"/>
</dbReference>
<evidence type="ECO:0000256" key="9">
    <source>
        <dbReference type="SAM" id="MobiDB-lite"/>
    </source>
</evidence>
<keyword evidence="6" id="KW-0677">Repeat</keyword>
<organism evidence="12 13">
    <name type="scientific">Phrynosoma platyrhinos</name>
    <name type="common">Desert horned lizard</name>
    <dbReference type="NCBI Taxonomy" id="52577"/>
    <lineage>
        <taxon>Eukaryota</taxon>
        <taxon>Metazoa</taxon>
        <taxon>Chordata</taxon>
        <taxon>Craniata</taxon>
        <taxon>Vertebrata</taxon>
        <taxon>Euteleostomi</taxon>
        <taxon>Lepidosauria</taxon>
        <taxon>Squamata</taxon>
        <taxon>Bifurcata</taxon>
        <taxon>Unidentata</taxon>
        <taxon>Episquamata</taxon>
        <taxon>Toxicofera</taxon>
        <taxon>Iguania</taxon>
        <taxon>Phrynosomatidae</taxon>
        <taxon>Phrynosomatinae</taxon>
        <taxon>Phrynosoma</taxon>
    </lineage>
</organism>
<dbReference type="CDD" id="cd09975">
    <property type="entry name" value="LOTUS_2_TDRD5"/>
    <property type="match status" value="1"/>
</dbReference>
<dbReference type="SUPFAM" id="SSF63748">
    <property type="entry name" value="Tudor/PWWP/MBT"/>
    <property type="match status" value="1"/>
</dbReference>
<proteinExistence type="inferred from homology"/>
<keyword evidence="8" id="KW-0744">Spermatogenesis</keyword>
<sequence length="958" mass="107815">MSDQEQLMDSLKKQVRSLLIPAKEGLTPFQLEQDYRSLIGKQLPFRALGYHTLMELLKDMPDVVKICPVRNGDVLLKAIADKYTKEIASLVAKQKSKPKPRFSRQRLNLSFLSTRRTGLPRQPQVSLNLPRRGRLPPTLPAIIKSELKELLSASPVLLSDFDKAFFQRFGRTFQFVRYGFFSMSEVLNAASDIITIVQTRTGSLLTLKDSPPKKETEKLPNVNTTSLVPGLSMNDQSKTPKEESDISVPQLKMETPLVKSGERVNQLQKAMKTVLANKGPGGVVSSELKEKIKTIVAQYPEGLLASRLPHEFEVHFKEALPVKELGFLNLMELIGALSDTLHIECKEGEKDWFIFDTDSQQLKDDDEANDKTAQSDLLVHENISDEHRLPCWDFPFENTKYLETKFSIVTKMETPYLGMEKSCIMQEIMEKEIPPDAAQDRSLYSLPEFDTSALVGVLVEYIVSPSQFYVRIYSAETSDKLEDMMIEMRRCYSCKNVADRYTIPEASIQPGQLCCAGNSKGKWWYRVIIHRIIDDQKVEVFYADFGNMGIIQKSSLRFLKYCYAKLPAQAVPCSLAWVKSTEDDWTVSAILEFQRFCGMKLLVGVVDEYIDGVLHLFLCDTSSNEDIYLHSVLRLEGHALICRENIPSKGFKKLNPSNLYMKPSRKQEAHLKEAAVSLFQQESSGGLTGTTDSELCKSEVVFQRFDTRENLAADQSEKGSNSFMDCNGSSNFQEACLFKPCYENSWLEQNKAKDTASEMPYLEPVYLCKEIWDESWIPAEYCEEKKNCNISDELCSDIAGFSCQTPSNEESKNETQHSQDVTHETASCLGVIPDSLLQTLEEFYISIAHSEKLEEPCQIGVDVNNYTSESLPPTSALHGETSSEEKMDDASRTQVALCSPSCYRGHRAIDHNALVFTAELQGSPTFCIPCSPTVALGASARLASAGGYFSLSQRKVRT</sequence>
<feature type="domain" description="Tudor" evidence="10">
    <location>
        <begin position="507"/>
        <end position="566"/>
    </location>
</feature>
<evidence type="ECO:0000256" key="7">
    <source>
        <dbReference type="ARBA" id="ARBA00022782"/>
    </source>
</evidence>
<dbReference type="EMBL" id="JAIPUX010005289">
    <property type="protein sequence ID" value="KAH0618262.1"/>
    <property type="molecule type" value="Genomic_DNA"/>
</dbReference>
<reference evidence="12 13" key="1">
    <citation type="journal article" date="2022" name="Gigascience">
        <title>A chromosome-level genome assembly and annotation of the desert horned lizard, Phrynosoma platyrhinos, provides insight into chromosomal rearrangements among reptiles.</title>
        <authorList>
            <person name="Koochekian N."/>
            <person name="Ascanio A."/>
            <person name="Farleigh K."/>
            <person name="Card D.C."/>
            <person name="Schield D.R."/>
            <person name="Castoe T.A."/>
            <person name="Jezkova T."/>
        </authorList>
    </citation>
    <scope>NUCLEOTIDE SEQUENCE [LARGE SCALE GENOMIC DNA]</scope>
    <source>
        <strain evidence="12">NK-2021</strain>
    </source>
</reference>
<dbReference type="InterPro" id="IPR041966">
    <property type="entry name" value="LOTUS-like"/>
</dbReference>
<evidence type="ECO:0000313" key="12">
    <source>
        <dbReference type="EMBL" id="KAH0618262.1"/>
    </source>
</evidence>
<dbReference type="InterPro" id="IPR037982">
    <property type="entry name" value="TDRD5_LOTUS_2"/>
</dbReference>
<evidence type="ECO:0000256" key="5">
    <source>
        <dbReference type="ARBA" id="ARBA00022490"/>
    </source>
</evidence>
<dbReference type="InterPro" id="IPR002999">
    <property type="entry name" value="Tudor"/>
</dbReference>
<keyword evidence="4" id="KW-0217">Developmental protein</keyword>
<dbReference type="InterPro" id="IPR050621">
    <property type="entry name" value="Tudor_domain_containing"/>
</dbReference>
<dbReference type="PROSITE" id="PS50304">
    <property type="entry name" value="TUDOR"/>
    <property type="match status" value="1"/>
</dbReference>
<evidence type="ECO:0000259" key="11">
    <source>
        <dbReference type="PROSITE" id="PS51644"/>
    </source>
</evidence>
<dbReference type="CDD" id="cd20419">
    <property type="entry name" value="Tudor_TDRD5"/>
    <property type="match status" value="1"/>
</dbReference>
<evidence type="ECO:0000256" key="6">
    <source>
        <dbReference type="ARBA" id="ARBA00022737"/>
    </source>
</evidence>
<feature type="compositionally biased region" description="Polar residues" evidence="9">
    <location>
        <begin position="221"/>
        <end position="237"/>
    </location>
</feature>
<dbReference type="Pfam" id="PF00567">
    <property type="entry name" value="TUDOR"/>
    <property type="match status" value="1"/>
</dbReference>
<comment type="subcellular location">
    <subcellularLocation>
        <location evidence="1">Cytoplasm</location>
    </subcellularLocation>
</comment>
<dbReference type="PANTHER" id="PTHR22948">
    <property type="entry name" value="TUDOR DOMAIN CONTAINING PROTEIN"/>
    <property type="match status" value="1"/>
</dbReference>
<feature type="domain" description="HTH OST-type" evidence="11">
    <location>
        <begin position="7"/>
        <end position="80"/>
    </location>
</feature>
<dbReference type="Gene3D" id="2.30.30.140">
    <property type="match status" value="1"/>
</dbReference>
<protein>
    <recommendedName>
        <fullName evidence="3">Tudor domain-containing protein 5</fullName>
    </recommendedName>
</protein>
<accession>A0ABQ7SLT6</accession>
<dbReference type="Gene3D" id="3.30.420.610">
    <property type="entry name" value="LOTUS domain-like"/>
    <property type="match status" value="3"/>
</dbReference>
<feature type="domain" description="HTH OST-type" evidence="11">
    <location>
        <begin position="284"/>
        <end position="358"/>
    </location>
</feature>
<comment type="caution">
    <text evidence="12">The sequence shown here is derived from an EMBL/GenBank/DDBJ whole genome shotgun (WGS) entry which is preliminary data.</text>
</comment>
<evidence type="ECO:0000256" key="3">
    <source>
        <dbReference type="ARBA" id="ARBA00013420"/>
    </source>
</evidence>
<keyword evidence="5" id="KW-0963">Cytoplasm</keyword>
<evidence type="ECO:0000256" key="8">
    <source>
        <dbReference type="ARBA" id="ARBA00022871"/>
    </source>
</evidence>
<evidence type="ECO:0000313" key="13">
    <source>
        <dbReference type="Proteomes" id="UP000826234"/>
    </source>
</evidence>
<feature type="region of interest" description="Disordered" evidence="9">
    <location>
        <begin position="207"/>
        <end position="247"/>
    </location>
</feature>
<name>A0ABQ7SLT6_PHRPL</name>
<dbReference type="Pfam" id="PF12872">
    <property type="entry name" value="OST-HTH"/>
    <property type="match status" value="3"/>
</dbReference>
<evidence type="ECO:0000256" key="1">
    <source>
        <dbReference type="ARBA" id="ARBA00004496"/>
    </source>
</evidence>
<dbReference type="PANTHER" id="PTHR22948:SF19">
    <property type="entry name" value="TUDOR DOMAIN-CONTAINING PROTEIN 5"/>
    <property type="match status" value="1"/>
</dbReference>
<evidence type="ECO:0000256" key="2">
    <source>
        <dbReference type="ARBA" id="ARBA00010384"/>
    </source>
</evidence>
<evidence type="ECO:0000256" key="4">
    <source>
        <dbReference type="ARBA" id="ARBA00022473"/>
    </source>
</evidence>
<dbReference type="InterPro" id="IPR035437">
    <property type="entry name" value="SNase_OB-fold_sf"/>
</dbReference>
<dbReference type="InterPro" id="IPR025605">
    <property type="entry name" value="OST-HTH/LOTUS_dom"/>
</dbReference>
<evidence type="ECO:0000259" key="10">
    <source>
        <dbReference type="PROSITE" id="PS50304"/>
    </source>
</evidence>